<dbReference type="CDD" id="cd01029">
    <property type="entry name" value="TOPRIM_primases"/>
    <property type="match status" value="1"/>
</dbReference>
<evidence type="ECO:0008006" key="3">
    <source>
        <dbReference type="Google" id="ProtNLM"/>
    </source>
</evidence>
<dbReference type="Proteomes" id="UP001549366">
    <property type="component" value="Unassembled WGS sequence"/>
</dbReference>
<organism evidence="1 2">
    <name type="scientific">Endozoicomonas lisbonensis</name>
    <dbReference type="NCBI Taxonomy" id="3120522"/>
    <lineage>
        <taxon>Bacteria</taxon>
        <taxon>Pseudomonadati</taxon>
        <taxon>Pseudomonadota</taxon>
        <taxon>Gammaproteobacteria</taxon>
        <taxon>Oceanospirillales</taxon>
        <taxon>Endozoicomonadaceae</taxon>
        <taxon>Endozoicomonas</taxon>
    </lineage>
</organism>
<name>A0ABV2SGT2_9GAMM</name>
<dbReference type="InterPro" id="IPR034154">
    <property type="entry name" value="TOPRIM_DnaG/twinkle"/>
</dbReference>
<accession>A0ABV2SGT2</accession>
<keyword evidence="2" id="KW-1185">Reference proteome</keyword>
<comment type="caution">
    <text evidence="1">The sequence shown here is derived from an EMBL/GenBank/DDBJ whole genome shotgun (WGS) entry which is preliminary data.</text>
</comment>
<protein>
    <recommendedName>
        <fullName evidence="3">Toprim domain-containing protein</fullName>
    </recommendedName>
</protein>
<gene>
    <name evidence="1" type="ORF">V5J35_002177</name>
</gene>
<dbReference type="Gene3D" id="3.40.1360.10">
    <property type="match status" value="1"/>
</dbReference>
<dbReference type="SUPFAM" id="SSF56731">
    <property type="entry name" value="DNA primase core"/>
    <property type="match status" value="1"/>
</dbReference>
<reference evidence="1 2" key="1">
    <citation type="submission" date="2024-06" db="EMBL/GenBank/DDBJ databases">
        <title>Genomic Encyclopedia of Type Strains, Phase V (KMG-V): Genome sequencing to study the core and pangenomes of soil and plant-associated prokaryotes.</title>
        <authorList>
            <person name="Whitman W."/>
        </authorList>
    </citation>
    <scope>NUCLEOTIDE SEQUENCE [LARGE SCALE GENOMIC DNA]</scope>
    <source>
        <strain evidence="1 2">NE40</strain>
    </source>
</reference>
<evidence type="ECO:0000313" key="1">
    <source>
        <dbReference type="EMBL" id="MET4756985.1"/>
    </source>
</evidence>
<dbReference type="RefSeq" id="WP_354016346.1">
    <property type="nucleotide sequence ID" value="NZ_JBEWTB010000002.1"/>
</dbReference>
<dbReference type="EMBL" id="JBEWTB010000002">
    <property type="protein sequence ID" value="MET4756985.1"/>
    <property type="molecule type" value="Genomic_DNA"/>
</dbReference>
<dbReference type="Pfam" id="PF13155">
    <property type="entry name" value="Toprim_2"/>
    <property type="match status" value="1"/>
</dbReference>
<evidence type="ECO:0000313" key="2">
    <source>
        <dbReference type="Proteomes" id="UP001549366"/>
    </source>
</evidence>
<sequence>MPYDRDAEILDALINDQSFKFNQKNKKVLNQGICPDCNRNSVWVKRDKPGRVYCDHQTSCGYTETTKELYPDLFENYSDRCPATPEDPRATARAYLEDRGFNSGIIVDWYDQGCMQCYGLYAPTVRIPLWGNLFEERIIDKKHVQKIGRKSNFSSKEDKTDKHWEPPGFKLEENDSCVITEGAFDAWVFYHLKHFEVADYKAVSSFGSGNLPRNLIKENAGKNILWILAYDNDEAGLKALPGHIRFIEELGERYQVMLCQPGMDWNDVYKKKDEDGHSTLTREYLNDCLWRGRVATSKEVGELAFWKWLKSKSSRLVVEFGDALWRFKMNDKTTEEFKAYHGQDSDSHFWIDPKANVTEAIKVFSGYSGTPAKISPVLPKFLYLEKDSITREQWYVFRTSFSNGSRPELISLTSSDLKSPGAFSEALKANTPGGRFTGDTVDMEILEKRWFDYGISTVRTLSFIGYDRETGIYVFTGEENPNNPNMPKDFGFYNNRMIKANKMGFITAGNLRIKSNKTSLNLCRANGKWTPDWLPLFQKVFTDNGLAAMAWWLGTLFSEQIRNEFKSWPFAEFRGKAGAGKSALLIFLWRLLGRANYEGDSPQSGSDVGSARGMAEAANFPYVLLEGDASKQFNIELLKPLTEGGILRRTGIKNRGTDTDVITFKGGLCFAHNDPIEASEAIMSRLFSLYFTRDHQISGQSDYWFRELMAMQAEDLCAWRDIALSNETTILTKFRNEFARLEVEYKSRDSSMRIRIAEFHAMVAAFANCLPIIFGTRYLTKAVLMRLEEFIWSRAVDREKRLRKDHPLVEQFWEYYEHLNVGHSAGYSQSIQTERLNHSIPDEYIAINLTEFEATCKSARLEGLRMRELKPLLKACQKHPFVATKNVKSKIKPMKPDGTSDTAYCWVFQKKPNKGKKK</sequence>
<proteinExistence type="predicted"/>